<reference evidence="2" key="1">
    <citation type="journal article" date="2019" name="Int. J. Syst. Evol. Microbiol.">
        <title>The Global Catalogue of Microorganisms (GCM) 10K type strain sequencing project: providing services to taxonomists for standard genome sequencing and annotation.</title>
        <authorList>
            <consortium name="The Broad Institute Genomics Platform"/>
            <consortium name="The Broad Institute Genome Sequencing Center for Infectious Disease"/>
            <person name="Wu L."/>
            <person name="Ma J."/>
        </authorList>
    </citation>
    <scope>NUCLEOTIDE SEQUENCE [LARGE SCALE GENOMIC DNA]</scope>
    <source>
        <strain evidence="2">CCM 8897</strain>
    </source>
</reference>
<sequence length="119" mass="13668">MSEDFDRTVTSFFKQYQDRGMLKWAGFYLSDHTQQLEKEAHLATKIVSQQAQQSRQELTELLLAAFNQHLTVTLQLNTIRLNDDKVEEISGNVTGFTEAGVLINGHEFLIDDLRHIQTT</sequence>
<dbReference type="Proteomes" id="UP001596310">
    <property type="component" value="Unassembled WGS sequence"/>
</dbReference>
<accession>A0ABW1UR19</accession>
<protein>
    <recommendedName>
        <fullName evidence="3">DNA-directed RNA polymerase beta subunit</fullName>
    </recommendedName>
</protein>
<dbReference type="EMBL" id="JBHSSM010000024">
    <property type="protein sequence ID" value="MFC6316121.1"/>
    <property type="molecule type" value="Genomic_DNA"/>
</dbReference>
<gene>
    <name evidence="1" type="ORF">ACFQHW_11150</name>
</gene>
<comment type="caution">
    <text evidence="1">The sequence shown here is derived from an EMBL/GenBank/DDBJ whole genome shotgun (WGS) entry which is preliminary data.</text>
</comment>
<dbReference type="RefSeq" id="WP_125597213.1">
    <property type="nucleotide sequence ID" value="NZ_JBHSSM010000024.1"/>
</dbReference>
<evidence type="ECO:0008006" key="3">
    <source>
        <dbReference type="Google" id="ProtNLM"/>
    </source>
</evidence>
<keyword evidence="2" id="KW-1185">Reference proteome</keyword>
<evidence type="ECO:0000313" key="2">
    <source>
        <dbReference type="Proteomes" id="UP001596310"/>
    </source>
</evidence>
<proteinExistence type="predicted"/>
<evidence type="ECO:0000313" key="1">
    <source>
        <dbReference type="EMBL" id="MFC6316121.1"/>
    </source>
</evidence>
<name>A0ABW1UR19_9LACO</name>
<organism evidence="1 2">
    <name type="scientific">Lapidilactobacillus achengensis</name>
    <dbReference type="NCBI Taxonomy" id="2486000"/>
    <lineage>
        <taxon>Bacteria</taxon>
        <taxon>Bacillati</taxon>
        <taxon>Bacillota</taxon>
        <taxon>Bacilli</taxon>
        <taxon>Lactobacillales</taxon>
        <taxon>Lactobacillaceae</taxon>
        <taxon>Lapidilactobacillus</taxon>
    </lineage>
</organism>